<dbReference type="InterPro" id="IPR036388">
    <property type="entry name" value="WH-like_DNA-bd_sf"/>
</dbReference>
<organism evidence="2 3">
    <name type="scientific">Holdemania filiformis DSM 12042</name>
    <dbReference type="NCBI Taxonomy" id="545696"/>
    <lineage>
        <taxon>Bacteria</taxon>
        <taxon>Bacillati</taxon>
        <taxon>Bacillota</taxon>
        <taxon>Erysipelotrichia</taxon>
        <taxon>Erysipelotrichales</taxon>
        <taxon>Erysipelotrichaceae</taxon>
        <taxon>Holdemania</taxon>
    </lineage>
</organism>
<proteinExistence type="predicted"/>
<dbReference type="Gene3D" id="1.10.10.10">
    <property type="entry name" value="Winged helix-like DNA-binding domain superfamily/Winged helix DNA-binding domain"/>
    <property type="match status" value="1"/>
</dbReference>
<dbReference type="HOGENOM" id="CLU_1616775_0_0_9"/>
<name>B9Y8F2_9FIRM</name>
<feature type="domain" description="HTH marR-type" evidence="1">
    <location>
        <begin position="101"/>
        <end position="147"/>
    </location>
</feature>
<reference evidence="2 3" key="2">
    <citation type="submission" date="2009-02" db="EMBL/GenBank/DDBJ databases">
        <title>Draft genome sequence of Holdemania filiformis DSM 12042.</title>
        <authorList>
            <person name="Sudarsanam P."/>
            <person name="Ley R."/>
            <person name="Guruge J."/>
            <person name="Turnbaugh P.J."/>
            <person name="Mahowald M."/>
            <person name="Liep D."/>
            <person name="Gordon J."/>
        </authorList>
    </citation>
    <scope>NUCLEOTIDE SEQUENCE [LARGE SCALE GENOMIC DNA]</scope>
    <source>
        <strain evidence="2 3">DSM 12042</strain>
    </source>
</reference>
<gene>
    <name evidence="2" type="ORF">HOLDEFILI_02099</name>
</gene>
<dbReference type="Proteomes" id="UP000005950">
    <property type="component" value="Unassembled WGS sequence"/>
</dbReference>
<dbReference type="InterPro" id="IPR036390">
    <property type="entry name" value="WH_DNA-bd_sf"/>
</dbReference>
<sequence>MAIKGSGKRNESNEQSSLIQVHSSITMGLTEKVNQCGYPKRRKKENRRFCGRRCPAVFPERNAGAVIGLFPGCAMAADFPVQLYSAGNRLEMKLSSSERIYLLTLAQLLKEQKWVRQCDLAKRLQVSRPSVFRAVSRLEALGLINKEAGLLFLNETGPGYLEKS</sequence>
<protein>
    <submittedName>
        <fullName evidence="2">Iron dependent repressor DNA binding domain protein</fullName>
    </submittedName>
</protein>
<dbReference type="STRING" id="545696.HOLDEFILI_02099"/>
<accession>B9Y8F2</accession>
<dbReference type="Pfam" id="PF12802">
    <property type="entry name" value="MarR_2"/>
    <property type="match status" value="1"/>
</dbReference>
<evidence type="ECO:0000259" key="1">
    <source>
        <dbReference type="Pfam" id="PF12802"/>
    </source>
</evidence>
<dbReference type="SUPFAM" id="SSF46785">
    <property type="entry name" value="Winged helix' DNA-binding domain"/>
    <property type="match status" value="1"/>
</dbReference>
<comment type="caution">
    <text evidence="2">The sequence shown here is derived from an EMBL/GenBank/DDBJ whole genome shotgun (WGS) entry which is preliminary data.</text>
</comment>
<dbReference type="GO" id="GO:0003677">
    <property type="term" value="F:DNA binding"/>
    <property type="evidence" value="ECO:0007669"/>
    <property type="project" value="InterPro"/>
</dbReference>
<reference evidence="2 3" key="1">
    <citation type="submission" date="2008-12" db="EMBL/GenBank/DDBJ databases">
        <authorList>
            <person name="Fulton L."/>
            <person name="Clifton S."/>
            <person name="Fulton B."/>
            <person name="Xu J."/>
            <person name="Minx P."/>
            <person name="Pepin K.H."/>
            <person name="Johnson M."/>
            <person name="Bhonagiri V."/>
            <person name="Nash W.E."/>
            <person name="Mardis E.R."/>
            <person name="Wilson R.K."/>
        </authorList>
    </citation>
    <scope>NUCLEOTIDE SEQUENCE [LARGE SCALE GENOMIC DNA]</scope>
    <source>
        <strain evidence="2 3">DSM 12042</strain>
    </source>
</reference>
<dbReference type="InterPro" id="IPR000835">
    <property type="entry name" value="HTH_MarR-typ"/>
</dbReference>
<dbReference type="AlphaFoldDB" id="B9Y8F2"/>
<evidence type="ECO:0000313" key="2">
    <source>
        <dbReference type="EMBL" id="EEF67746.1"/>
    </source>
</evidence>
<dbReference type="EMBL" id="ACCF01000121">
    <property type="protein sequence ID" value="EEF67746.1"/>
    <property type="molecule type" value="Genomic_DNA"/>
</dbReference>
<evidence type="ECO:0000313" key="3">
    <source>
        <dbReference type="Proteomes" id="UP000005950"/>
    </source>
</evidence>